<gene>
    <name evidence="5" type="ORF">AO440_002919</name>
</gene>
<reference evidence="5 6" key="1">
    <citation type="submission" date="2015-10" db="EMBL/GenBank/DDBJ databases">
        <title>Draft genomes sequences of Candida glabrata isolates 1A, 1B, 2A, 2B, 3A and 3B.</title>
        <authorList>
            <person name="Haavelsrud O.E."/>
            <person name="Gaustad P."/>
        </authorList>
    </citation>
    <scope>NUCLEOTIDE SEQUENCE [LARGE SCALE GENOMIC DNA]</scope>
    <source>
        <strain evidence="5">910700640</strain>
    </source>
</reference>
<dbReference type="GO" id="GO:2000813">
    <property type="term" value="P:negative regulation of barbed-end actin filament capping"/>
    <property type="evidence" value="ECO:0007669"/>
    <property type="project" value="EnsemblFungi"/>
</dbReference>
<keyword evidence="4" id="KW-0963">Cytoplasm</keyword>
<dbReference type="InterPro" id="IPR005334">
    <property type="entry name" value="Tctex-1-like"/>
</dbReference>
<dbReference type="CDD" id="cd21457">
    <property type="entry name" value="DLC-like_TDA2"/>
    <property type="match status" value="1"/>
</dbReference>
<evidence type="ECO:0000313" key="6">
    <source>
        <dbReference type="Proteomes" id="UP000054886"/>
    </source>
</evidence>
<evidence type="ECO:0000313" key="5">
    <source>
        <dbReference type="EMBL" id="KTA95893.1"/>
    </source>
</evidence>
<dbReference type="Proteomes" id="UP000054886">
    <property type="component" value="Unassembled WGS sequence"/>
</dbReference>
<dbReference type="GO" id="GO:0042995">
    <property type="term" value="C:cell projection"/>
    <property type="evidence" value="ECO:0007669"/>
    <property type="project" value="UniProtKB-SubCell"/>
</dbReference>
<dbReference type="AlphaFoldDB" id="A0A0W0DEK5"/>
<dbReference type="VEuPathDB" id="FungiDB:GVI51_J03003"/>
<dbReference type="EMBL" id="LLZZ01000178">
    <property type="protein sequence ID" value="KTA95893.1"/>
    <property type="molecule type" value="Genomic_DNA"/>
</dbReference>
<name>A0A0W0DEK5_CANGB</name>
<accession>A0A0W0DEK5</accession>
<evidence type="ECO:0000256" key="4">
    <source>
        <dbReference type="RuleBase" id="RU367012"/>
    </source>
</evidence>
<dbReference type="VEuPathDB" id="FungiDB:B1J91_J03190g"/>
<sequence>MVIEKIDDKSSNSPLTAPRLIDLIESQFSESQVSADTLIQHILESLNKHSSQYKYIVSVTSIDIPTESPSSCEIDNKFGASWNAKKDGFLTHVLEDKHAGKNHVVSVAWLSK</sequence>
<protein>
    <recommendedName>
        <fullName evidence="2 4">Topoisomerase I damage affected protein 2</fullName>
    </recommendedName>
</protein>
<keyword evidence="5" id="KW-0413">Isomerase</keyword>
<dbReference type="InterPro" id="IPR038586">
    <property type="entry name" value="Tctex-1-like_sf"/>
</dbReference>
<dbReference type="GO" id="GO:0030837">
    <property type="term" value="P:negative regulation of actin filament polymerization"/>
    <property type="evidence" value="ECO:0007669"/>
    <property type="project" value="EnsemblFungi"/>
</dbReference>
<comment type="similarity">
    <text evidence="1 4">Belongs to the TDA2 family.</text>
</comment>
<dbReference type="GO" id="GO:0016853">
    <property type="term" value="F:isomerase activity"/>
    <property type="evidence" value="ECO:0007669"/>
    <property type="project" value="UniProtKB-KW"/>
</dbReference>
<comment type="caution">
    <text evidence="5">The sequence shown here is derived from an EMBL/GenBank/DDBJ whole genome shotgun (WGS) entry which is preliminary data.</text>
</comment>
<dbReference type="Pfam" id="PF03645">
    <property type="entry name" value="Tctex-1"/>
    <property type="match status" value="1"/>
</dbReference>
<evidence type="ECO:0000256" key="3">
    <source>
        <dbReference type="ARBA" id="ARBA00023273"/>
    </source>
</evidence>
<dbReference type="VEuPathDB" id="FungiDB:CAGL0J03190g"/>
<organism evidence="5 6">
    <name type="scientific">Candida glabrata</name>
    <name type="common">Yeast</name>
    <name type="synonym">Torulopsis glabrata</name>
    <dbReference type="NCBI Taxonomy" id="5478"/>
    <lineage>
        <taxon>Eukaryota</taxon>
        <taxon>Fungi</taxon>
        <taxon>Dikarya</taxon>
        <taxon>Ascomycota</taxon>
        <taxon>Saccharomycotina</taxon>
        <taxon>Saccharomycetes</taxon>
        <taxon>Saccharomycetales</taxon>
        <taxon>Saccharomycetaceae</taxon>
        <taxon>Nakaseomyces</taxon>
    </lineage>
</organism>
<evidence type="ECO:0000256" key="1">
    <source>
        <dbReference type="ARBA" id="ARBA00010778"/>
    </source>
</evidence>
<evidence type="ECO:0000256" key="2">
    <source>
        <dbReference type="ARBA" id="ARBA00019193"/>
    </source>
</evidence>
<dbReference type="GO" id="GO:0051015">
    <property type="term" value="F:actin filament binding"/>
    <property type="evidence" value="ECO:0007669"/>
    <property type="project" value="EnsemblFungi"/>
</dbReference>
<dbReference type="VEuPathDB" id="FungiDB:GWK60_J02981"/>
<keyword evidence="3 4" id="KW-0966">Cell projection</keyword>
<dbReference type="Gene3D" id="3.30.1140.40">
    <property type="entry name" value="Tctex-1"/>
    <property type="match status" value="1"/>
</dbReference>
<dbReference type="GO" id="GO:0110131">
    <property type="term" value="C:Aim21-Tda2 complex"/>
    <property type="evidence" value="ECO:0007669"/>
    <property type="project" value="EnsemblFungi"/>
</dbReference>
<comment type="subcellular location">
    <subcellularLocation>
        <location evidence="4">Cytoplasm</location>
    </subcellularLocation>
    <subcellularLocation>
        <location evidence="4">Cell projection</location>
    </subcellularLocation>
</comment>
<proteinExistence type="inferred from homology"/>